<name>A0ABD5YWW9_9EURY</name>
<evidence type="ECO:0000256" key="1">
    <source>
        <dbReference type="SAM" id="MobiDB-lite"/>
    </source>
</evidence>
<protein>
    <submittedName>
        <fullName evidence="4">HNH endonuclease</fullName>
    </submittedName>
</protein>
<feature type="transmembrane region" description="Helical" evidence="2">
    <location>
        <begin position="166"/>
        <end position="184"/>
    </location>
</feature>
<reference evidence="6" key="2">
    <citation type="journal article" date="2019" name="Int. J. Syst. Evol. Microbiol.">
        <title>The Global Catalogue of Microorganisms (GCM) 10K type strain sequencing project: providing services to taxonomists for standard genome sequencing and annotation.</title>
        <authorList>
            <consortium name="The Broad Institute Genomics Platform"/>
            <consortium name="The Broad Institute Genome Sequencing Center for Infectious Disease"/>
            <person name="Wu L."/>
            <person name="Ma J."/>
        </authorList>
    </citation>
    <scope>NUCLEOTIDE SEQUENCE [LARGE SCALE GENOMIC DNA]</scope>
    <source>
        <strain evidence="6">RDMS1</strain>
    </source>
</reference>
<dbReference type="Pfam" id="PF01844">
    <property type="entry name" value="HNH"/>
    <property type="match status" value="1"/>
</dbReference>
<proteinExistence type="predicted"/>
<dbReference type="EMBL" id="JBHTAX010000008">
    <property type="protein sequence ID" value="MFC7193327.1"/>
    <property type="molecule type" value="Genomic_DNA"/>
</dbReference>
<keyword evidence="4" id="KW-0255">Endonuclease</keyword>
<dbReference type="InterPro" id="IPR002711">
    <property type="entry name" value="HNH"/>
</dbReference>
<dbReference type="InterPro" id="IPR003615">
    <property type="entry name" value="HNH_nuc"/>
</dbReference>
<reference evidence="4" key="3">
    <citation type="submission" date="2024-09" db="EMBL/GenBank/DDBJ databases">
        <authorList>
            <person name="Sun Q."/>
        </authorList>
    </citation>
    <scope>NUCLEOTIDE SEQUENCE</scope>
    <source>
        <strain evidence="4">NBRC 107106</strain>
    </source>
</reference>
<keyword evidence="2" id="KW-0472">Membrane</keyword>
<dbReference type="Proteomes" id="UP001596417">
    <property type="component" value="Unassembled WGS sequence"/>
</dbReference>
<feature type="transmembrane region" description="Helical" evidence="2">
    <location>
        <begin position="190"/>
        <end position="210"/>
    </location>
</feature>
<dbReference type="RefSeq" id="WP_390207135.1">
    <property type="nucleotide sequence ID" value="NZ_JBHSZC010000007.1"/>
</dbReference>
<dbReference type="SMART" id="SM00507">
    <property type="entry name" value="HNHc"/>
    <property type="match status" value="1"/>
</dbReference>
<evidence type="ECO:0000259" key="3">
    <source>
        <dbReference type="SMART" id="SM00507"/>
    </source>
</evidence>
<feature type="transmembrane region" description="Helical" evidence="2">
    <location>
        <begin position="113"/>
        <end position="132"/>
    </location>
</feature>
<evidence type="ECO:0000313" key="4">
    <source>
        <dbReference type="EMBL" id="MFC7193327.1"/>
    </source>
</evidence>
<organism evidence="4 6">
    <name type="scientific">Halocatena marina</name>
    <dbReference type="NCBI Taxonomy" id="2934937"/>
    <lineage>
        <taxon>Archaea</taxon>
        <taxon>Methanobacteriati</taxon>
        <taxon>Methanobacteriota</taxon>
        <taxon>Stenosarchaea group</taxon>
        <taxon>Halobacteria</taxon>
        <taxon>Halobacteriales</taxon>
        <taxon>Natronomonadaceae</taxon>
        <taxon>Halocatena</taxon>
    </lineage>
</organism>
<keyword evidence="4" id="KW-0378">Hydrolase</keyword>
<evidence type="ECO:0000313" key="6">
    <source>
        <dbReference type="Proteomes" id="UP001596417"/>
    </source>
</evidence>
<feature type="domain" description="HNH nuclease" evidence="3">
    <location>
        <begin position="30"/>
        <end position="83"/>
    </location>
</feature>
<keyword evidence="2" id="KW-1133">Transmembrane helix</keyword>
<sequence>MSPVRTEKINSTYDEQGSYDGRYPPDWEARKKAVHRNNDYTCQDCGIKADDGKMLNVHHIKHLSDGGSNRLSNLTTLCIDCHNNRHDHDIRRDRDGYSSMTSIWDLFKRFVQLFKSVVGGLFILVIHEYVIIGVTQPIGSTSWLIGGGYLVLLAVGILLCPDKIAVLYTTAGVIGVVVLPYAPARGINGVSTGVVFLSPFVPALLAGMWWHQRR</sequence>
<dbReference type="CDD" id="cd00085">
    <property type="entry name" value="HNHc"/>
    <property type="match status" value="1"/>
</dbReference>
<feature type="region of interest" description="Disordered" evidence="1">
    <location>
        <begin position="1"/>
        <end position="22"/>
    </location>
</feature>
<dbReference type="EMBL" id="JBHTAX010000008">
    <property type="protein sequence ID" value="MFC7193389.1"/>
    <property type="molecule type" value="Genomic_DNA"/>
</dbReference>
<dbReference type="AlphaFoldDB" id="A0ABD5YWW9"/>
<keyword evidence="2" id="KW-0812">Transmembrane</keyword>
<keyword evidence="4" id="KW-0540">Nuclease</keyword>
<dbReference type="InterPro" id="IPR036280">
    <property type="entry name" value="Multihaem_cyt_sf"/>
</dbReference>
<gene>
    <name evidence="4" type="ORF">ACFQL7_28400</name>
    <name evidence="5" type="ORF">ACFQL7_28730</name>
</gene>
<dbReference type="GO" id="GO:0004519">
    <property type="term" value="F:endonuclease activity"/>
    <property type="evidence" value="ECO:0007669"/>
    <property type="project" value="UniProtKB-KW"/>
</dbReference>
<feature type="transmembrane region" description="Helical" evidence="2">
    <location>
        <begin position="138"/>
        <end position="159"/>
    </location>
</feature>
<keyword evidence="6" id="KW-1185">Reference proteome</keyword>
<dbReference type="SUPFAM" id="SSF48695">
    <property type="entry name" value="Multiheme cytochromes"/>
    <property type="match status" value="1"/>
</dbReference>
<evidence type="ECO:0000256" key="2">
    <source>
        <dbReference type="SAM" id="Phobius"/>
    </source>
</evidence>
<comment type="caution">
    <text evidence="4">The sequence shown here is derived from an EMBL/GenBank/DDBJ whole genome shotgun (WGS) entry which is preliminary data.</text>
</comment>
<dbReference type="Gene3D" id="1.10.30.50">
    <property type="match status" value="1"/>
</dbReference>
<reference evidence="4" key="1">
    <citation type="journal article" date="2014" name="Int. J. Syst. Evol. Microbiol.">
        <title>Complete genome sequence of Corynebacterium casei LMG S-19264T (=DSM 44701T), isolated from a smear-ripened cheese.</title>
        <authorList>
            <consortium name="US DOE Joint Genome Institute (JGI-PGF)"/>
            <person name="Walter F."/>
            <person name="Albersmeier A."/>
            <person name="Kalinowski J."/>
            <person name="Ruckert C."/>
        </authorList>
    </citation>
    <scope>NUCLEOTIDE SEQUENCE [LARGE SCALE GENOMIC DNA]</scope>
    <source>
        <strain evidence="4">NBRC 107106</strain>
    </source>
</reference>
<evidence type="ECO:0000313" key="5">
    <source>
        <dbReference type="EMBL" id="MFC7193389.1"/>
    </source>
</evidence>
<accession>A0ABD5YWW9</accession>